<dbReference type="AlphaFoldDB" id="A0AAD5GDE1"/>
<accession>A0AAD5GDE1</accession>
<comment type="caution">
    <text evidence="1">The sequence shown here is derived from an EMBL/GenBank/DDBJ whole genome shotgun (WGS) entry which is preliminary data.</text>
</comment>
<keyword evidence="2" id="KW-1185">Reference proteome</keyword>
<feature type="non-terminal residue" evidence="1">
    <location>
        <position position="1"/>
    </location>
</feature>
<evidence type="ECO:0000313" key="2">
    <source>
        <dbReference type="Proteomes" id="UP001206925"/>
    </source>
</evidence>
<dbReference type="Proteomes" id="UP001206925">
    <property type="component" value="Unassembled WGS sequence"/>
</dbReference>
<evidence type="ECO:0000313" key="1">
    <source>
        <dbReference type="EMBL" id="KAI7736093.1"/>
    </source>
</evidence>
<organism evidence="1 2">
    <name type="scientific">Ambrosia artemisiifolia</name>
    <name type="common">Common ragweed</name>
    <dbReference type="NCBI Taxonomy" id="4212"/>
    <lineage>
        <taxon>Eukaryota</taxon>
        <taxon>Viridiplantae</taxon>
        <taxon>Streptophyta</taxon>
        <taxon>Embryophyta</taxon>
        <taxon>Tracheophyta</taxon>
        <taxon>Spermatophyta</taxon>
        <taxon>Magnoliopsida</taxon>
        <taxon>eudicotyledons</taxon>
        <taxon>Gunneridae</taxon>
        <taxon>Pentapetalae</taxon>
        <taxon>asterids</taxon>
        <taxon>campanulids</taxon>
        <taxon>Asterales</taxon>
        <taxon>Asteraceae</taxon>
        <taxon>Asteroideae</taxon>
        <taxon>Heliantheae alliance</taxon>
        <taxon>Heliantheae</taxon>
        <taxon>Ambrosia</taxon>
    </lineage>
</organism>
<protein>
    <submittedName>
        <fullName evidence="1">Uncharacterized protein</fullName>
    </submittedName>
</protein>
<name>A0AAD5GDE1_AMBAR</name>
<dbReference type="SUPFAM" id="SSF52255">
    <property type="entry name" value="N5-CAIR mutase (phosphoribosylaminoimidazole carboxylase, PurE)"/>
    <property type="match status" value="1"/>
</dbReference>
<dbReference type="Gene3D" id="3.40.50.1970">
    <property type="match status" value="1"/>
</dbReference>
<gene>
    <name evidence="1" type="ORF">M8C21_018019</name>
</gene>
<reference evidence="1" key="1">
    <citation type="submission" date="2022-06" db="EMBL/GenBank/DDBJ databases">
        <title>Uncovering the hologenomic basis of an extraordinary plant invasion.</title>
        <authorList>
            <person name="Bieker V.C."/>
            <person name="Martin M.D."/>
            <person name="Gilbert T."/>
            <person name="Hodgins K."/>
            <person name="Battlay P."/>
            <person name="Petersen B."/>
            <person name="Wilson J."/>
        </authorList>
    </citation>
    <scope>NUCLEOTIDE SEQUENCE</scope>
    <source>
        <strain evidence="1">AA19_3_7</strain>
        <tissue evidence="1">Leaf</tissue>
    </source>
</reference>
<sequence>SSGYHPDLKQFMILKGEAGFILANHIIKRALCTLGVAIHWYDKPVVPRVGIIIGSDLDLPVMKEVAEVLSDFDVSAEVGEENGLSLQTSGRMVVTCTR</sequence>
<dbReference type="EMBL" id="JAMZMK010009379">
    <property type="protein sequence ID" value="KAI7736093.1"/>
    <property type="molecule type" value="Genomic_DNA"/>
</dbReference>
<proteinExistence type="predicted"/>